<reference evidence="3" key="2">
    <citation type="submission" date="2008-05" db="EMBL/GenBank/DDBJ databases">
        <title>Genome sequence of Clostridium botulinum Ba4 strain 657.</title>
        <authorList>
            <person name="Shrivastava S."/>
            <person name="Brown J.L."/>
            <person name="Bruce D."/>
            <person name="Detter C."/>
            <person name="Munk C."/>
            <person name="Smith L.A."/>
            <person name="Smith T.J."/>
            <person name="Sutton G."/>
            <person name="Brettin T.S."/>
        </authorList>
    </citation>
    <scope>NUCLEOTIDE SEQUENCE [LARGE SCALE GENOMIC DNA]</scope>
    <source>
        <strain evidence="3">657 / Type Ba4</strain>
    </source>
</reference>
<dbReference type="Gene3D" id="3.40.30.10">
    <property type="entry name" value="Glutaredoxin"/>
    <property type="match status" value="1"/>
</dbReference>
<proteinExistence type="predicted"/>
<keyword evidence="2" id="KW-0808">Transferase</keyword>
<name>A0A3F3AED2_CLOB6</name>
<reference evidence="2 3" key="1">
    <citation type="journal article" date="2007" name="PLoS ONE">
        <title>Analysis of the neurotoxin complex genes in Clostridium botulinum A1-A4 and B1 strains: BoNT/A3, /Ba4 and /B1 clusters are located within plasmids.</title>
        <authorList>
            <person name="Smith T.J."/>
            <person name="Hill K.K."/>
            <person name="Foley B.T."/>
            <person name="Detter J.C."/>
            <person name="Munk A.C."/>
            <person name="Bruce D.C."/>
            <person name="Doggett N.A."/>
            <person name="Smith L.A."/>
            <person name="Marks J.D."/>
            <person name="Xie G."/>
            <person name="Brettin T.S."/>
        </authorList>
    </citation>
    <scope>NUCLEOTIDE SEQUENCE [LARGE SCALE GENOMIC DNA]</scope>
    <source>
        <strain evidence="3">657 / Type Ba4</strain>
    </source>
</reference>
<dbReference type="PANTHER" id="PTHR42899:SF1">
    <property type="entry name" value="SPERMATOGENESIS-ASSOCIATED PROTEIN 20"/>
    <property type="match status" value="1"/>
</dbReference>
<dbReference type="PANTHER" id="PTHR42899">
    <property type="entry name" value="SPERMATOGENESIS-ASSOCIATED PROTEIN 20"/>
    <property type="match status" value="1"/>
</dbReference>
<dbReference type="GO" id="GO:0005975">
    <property type="term" value="P:carbohydrate metabolic process"/>
    <property type="evidence" value="ECO:0007669"/>
    <property type="project" value="InterPro"/>
</dbReference>
<dbReference type="PIRSF" id="PIRSF006402">
    <property type="entry name" value="UCP006402_thioredoxin"/>
    <property type="match status" value="1"/>
</dbReference>
<sequence>MENVGKKINRLIKEKSPYLLQHAHNPVDWYPWGEEAFEKAKIEDKPVFLSIGYSTCHWCHVMERESFEDEEVAEVLNKNFISIKVDREERPDIDSIYMNFCQAYTGSGGWPLTIIMTPDKKPFFAGTYFPKWGKYNVPGIMDILRSISNLWREDKNKILESSNRILEQIERFQDNHREGELEEYIIEEAIKTLLDNFDNQYGGFGTKPKFPTAHYILFLLRYYYFKKDNKVLDVINKTLTSMYKGGIFDHIGFGFSRYSTDNKWLVPHFEKMLYDNALLSMAYTEAYEATKNPLFKDITEKVLNYVKKSMTSEKGGFYSAEDADSEGVEGKFYLWTKEEIMDILGEEEGELYCKIYNITSKGNFENKNIANLINTDLKIVDNNKDKLEKIREKLFEYREKRIHPYKDDKILTSWNALMIVAFSKAGRSLKNDNYIEIAKKSANFIIENLMDEKGTLYARIREGERGNEGFIDDYAFFLWALIELYEASFDIYYLEKSIEVANSMIDLFWHKEDGGFYLYSKNSEKLLVRPKEIYDGATPSGNAVASLTLNLLYYITGEDRYKDLVDKQFKFFAANIKSGPMYHLFSVMAYMYNVLPIKEITLTYREKDEDFYKFINEVNNRYIPFSIIILNDKSNEIEKINKNIKDKIAIKDKTTVYICQNYACREPITDLEEFKSVLSTDS</sequence>
<dbReference type="Proteomes" id="UP000002333">
    <property type="component" value="Chromosome"/>
</dbReference>
<dbReference type="EMBL" id="CP001083">
    <property type="protein sequence ID" value="ACQ54159.1"/>
    <property type="molecule type" value="Genomic_DNA"/>
</dbReference>
<dbReference type="InterPro" id="IPR036249">
    <property type="entry name" value="Thioredoxin-like_sf"/>
</dbReference>
<dbReference type="InterPro" id="IPR004879">
    <property type="entry name" value="Ssp411-like_TRX"/>
</dbReference>
<evidence type="ECO:0000313" key="2">
    <source>
        <dbReference type="EMBL" id="ACQ54159.1"/>
    </source>
</evidence>
<dbReference type="Gene3D" id="1.50.10.20">
    <property type="match status" value="2"/>
</dbReference>
<dbReference type="GO" id="GO:0016301">
    <property type="term" value="F:kinase activity"/>
    <property type="evidence" value="ECO:0007669"/>
    <property type="project" value="UniProtKB-KW"/>
</dbReference>
<dbReference type="SUPFAM" id="SSF52833">
    <property type="entry name" value="Thioredoxin-like"/>
    <property type="match status" value="1"/>
</dbReference>
<dbReference type="SUPFAM" id="SSF48208">
    <property type="entry name" value="Six-hairpin glycosidases"/>
    <property type="match status" value="1"/>
</dbReference>
<dbReference type="InterPro" id="IPR008928">
    <property type="entry name" value="6-hairpin_glycosidase_sf"/>
</dbReference>
<dbReference type="Pfam" id="PF03190">
    <property type="entry name" value="Thioredox_DsbH"/>
    <property type="match status" value="1"/>
</dbReference>
<keyword evidence="2" id="KW-0418">Kinase</keyword>
<evidence type="ECO:0000313" key="3">
    <source>
        <dbReference type="Proteomes" id="UP000002333"/>
    </source>
</evidence>
<protein>
    <submittedName>
        <fullName evidence="2">dTMP kinase</fullName>
    </submittedName>
</protein>
<dbReference type="KEGG" id="cbi:CLJ_B1109"/>
<evidence type="ECO:0000259" key="1">
    <source>
        <dbReference type="Pfam" id="PF03190"/>
    </source>
</evidence>
<dbReference type="AlphaFoldDB" id="A0A3F3AED2"/>
<dbReference type="InterPro" id="IPR024705">
    <property type="entry name" value="Ssp411"/>
</dbReference>
<accession>A0A3F3AED2</accession>
<dbReference type="RefSeq" id="WP_012721161.1">
    <property type="nucleotide sequence ID" value="NC_012658.1"/>
</dbReference>
<dbReference type="CDD" id="cd02955">
    <property type="entry name" value="SSP411"/>
    <property type="match status" value="1"/>
</dbReference>
<organism evidence="2 3">
    <name type="scientific">Clostridium botulinum (strain 657 / Type Ba4)</name>
    <dbReference type="NCBI Taxonomy" id="515621"/>
    <lineage>
        <taxon>Bacteria</taxon>
        <taxon>Bacillati</taxon>
        <taxon>Bacillota</taxon>
        <taxon>Clostridia</taxon>
        <taxon>Eubacteriales</taxon>
        <taxon>Clostridiaceae</taxon>
        <taxon>Clostridium</taxon>
    </lineage>
</organism>
<feature type="domain" description="Spermatogenesis-associated protein 20-like TRX" evidence="1">
    <location>
        <begin position="9"/>
        <end position="169"/>
    </location>
</feature>
<gene>
    <name evidence="2" type="ordered locus">CLJ_B1109</name>
</gene>